<evidence type="ECO:0000256" key="7">
    <source>
        <dbReference type="ARBA" id="ARBA00025067"/>
    </source>
</evidence>
<keyword evidence="6 8" id="KW-0560">Oxidoreductase</keyword>
<dbReference type="Gene3D" id="3.40.430.10">
    <property type="entry name" value="Dihydrofolate Reductase, subunit A"/>
    <property type="match status" value="1"/>
</dbReference>
<comment type="similarity">
    <text evidence="2 8">Belongs to the dihydrofolate reductase family.</text>
</comment>
<comment type="catalytic activity">
    <reaction evidence="8">
        <text>(6S)-5,6,7,8-tetrahydrofolate + NADP(+) = 7,8-dihydrofolate + NADPH + H(+)</text>
        <dbReference type="Rhea" id="RHEA:15009"/>
        <dbReference type="ChEBI" id="CHEBI:15378"/>
        <dbReference type="ChEBI" id="CHEBI:57451"/>
        <dbReference type="ChEBI" id="CHEBI:57453"/>
        <dbReference type="ChEBI" id="CHEBI:57783"/>
        <dbReference type="ChEBI" id="CHEBI:58349"/>
        <dbReference type="EC" id="1.5.1.3"/>
    </reaction>
</comment>
<feature type="domain" description="DHFR" evidence="9">
    <location>
        <begin position="3"/>
        <end position="164"/>
    </location>
</feature>
<evidence type="ECO:0000256" key="3">
    <source>
        <dbReference type="ARBA" id="ARBA00012856"/>
    </source>
</evidence>
<gene>
    <name evidence="10" type="ORF">A2134_01725</name>
</gene>
<evidence type="ECO:0000256" key="5">
    <source>
        <dbReference type="ARBA" id="ARBA00022857"/>
    </source>
</evidence>
<evidence type="ECO:0000259" key="9">
    <source>
        <dbReference type="PROSITE" id="PS51330"/>
    </source>
</evidence>
<dbReference type="InterPro" id="IPR024072">
    <property type="entry name" value="DHFR-like_dom_sf"/>
</dbReference>
<dbReference type="AlphaFoldDB" id="A0A1G1WE08"/>
<dbReference type="EMBL" id="MHCR01000006">
    <property type="protein sequence ID" value="OGY25861.1"/>
    <property type="molecule type" value="Genomic_DNA"/>
</dbReference>
<dbReference type="GO" id="GO:0005829">
    <property type="term" value="C:cytosol"/>
    <property type="evidence" value="ECO:0007669"/>
    <property type="project" value="TreeGrafter"/>
</dbReference>
<comment type="function">
    <text evidence="7 8">Key enzyme in folate metabolism. Catalyzes an essential reaction for de novo glycine and purine synthesis, and for DNA precursor synthesis.</text>
</comment>
<evidence type="ECO:0000256" key="2">
    <source>
        <dbReference type="ARBA" id="ARBA00009539"/>
    </source>
</evidence>
<proteinExistence type="inferred from homology"/>
<evidence type="ECO:0000313" key="10">
    <source>
        <dbReference type="EMBL" id="OGY25861.1"/>
    </source>
</evidence>
<dbReference type="PIRSF" id="PIRSF000194">
    <property type="entry name" value="DHFR"/>
    <property type="match status" value="1"/>
</dbReference>
<dbReference type="PRINTS" id="PR00070">
    <property type="entry name" value="DHFR"/>
</dbReference>
<dbReference type="STRING" id="1802595.A2134_01725"/>
<evidence type="ECO:0000256" key="4">
    <source>
        <dbReference type="ARBA" id="ARBA00022563"/>
    </source>
</evidence>
<dbReference type="UniPathway" id="UPA00077">
    <property type="reaction ID" value="UER00158"/>
</dbReference>
<dbReference type="EC" id="1.5.1.3" evidence="3 8"/>
<name>A0A1G1WE08_9BACT</name>
<dbReference type="GO" id="GO:0046654">
    <property type="term" value="P:tetrahydrofolate biosynthetic process"/>
    <property type="evidence" value="ECO:0007669"/>
    <property type="project" value="UniProtKB-UniPathway"/>
</dbReference>
<evidence type="ECO:0000313" key="11">
    <source>
        <dbReference type="Proteomes" id="UP000178162"/>
    </source>
</evidence>
<dbReference type="GO" id="GO:0070401">
    <property type="term" value="F:NADP+ binding"/>
    <property type="evidence" value="ECO:0007669"/>
    <property type="project" value="UniProtKB-ARBA"/>
</dbReference>
<organism evidence="10 11">
    <name type="scientific">Candidatus Woykebacteria bacterium RBG_16_39_9b</name>
    <dbReference type="NCBI Taxonomy" id="1802595"/>
    <lineage>
        <taxon>Bacteria</taxon>
        <taxon>Candidatus Woykeibacteriota</taxon>
    </lineage>
</organism>
<dbReference type="SUPFAM" id="SSF53597">
    <property type="entry name" value="Dihydrofolate reductase-like"/>
    <property type="match status" value="1"/>
</dbReference>
<dbReference type="GO" id="GO:0046452">
    <property type="term" value="P:dihydrofolate metabolic process"/>
    <property type="evidence" value="ECO:0007669"/>
    <property type="project" value="TreeGrafter"/>
</dbReference>
<dbReference type="GO" id="GO:0004146">
    <property type="term" value="F:dihydrofolate reductase activity"/>
    <property type="evidence" value="ECO:0007669"/>
    <property type="project" value="UniProtKB-EC"/>
</dbReference>
<dbReference type="Proteomes" id="UP000178162">
    <property type="component" value="Unassembled WGS sequence"/>
</dbReference>
<keyword evidence="4 8" id="KW-0554">One-carbon metabolism</keyword>
<accession>A0A1G1WE08</accession>
<dbReference type="PANTHER" id="PTHR48069:SF3">
    <property type="entry name" value="DIHYDROFOLATE REDUCTASE"/>
    <property type="match status" value="1"/>
</dbReference>
<dbReference type="FunFam" id="3.40.430.10:FF:000001">
    <property type="entry name" value="Dihydrofolate reductase"/>
    <property type="match status" value="1"/>
</dbReference>
<dbReference type="InterPro" id="IPR001796">
    <property type="entry name" value="DHFR_dom"/>
</dbReference>
<reference evidence="10 11" key="1">
    <citation type="journal article" date="2016" name="Nat. Commun.">
        <title>Thousands of microbial genomes shed light on interconnected biogeochemical processes in an aquifer system.</title>
        <authorList>
            <person name="Anantharaman K."/>
            <person name="Brown C.T."/>
            <person name="Hug L.A."/>
            <person name="Sharon I."/>
            <person name="Castelle C.J."/>
            <person name="Probst A.J."/>
            <person name="Thomas B.C."/>
            <person name="Singh A."/>
            <person name="Wilkins M.J."/>
            <person name="Karaoz U."/>
            <person name="Brodie E.L."/>
            <person name="Williams K.H."/>
            <person name="Hubbard S.S."/>
            <person name="Banfield J.F."/>
        </authorList>
    </citation>
    <scope>NUCLEOTIDE SEQUENCE [LARGE SCALE GENOMIC DNA]</scope>
</reference>
<dbReference type="GO" id="GO:0046655">
    <property type="term" value="P:folic acid metabolic process"/>
    <property type="evidence" value="ECO:0007669"/>
    <property type="project" value="TreeGrafter"/>
</dbReference>
<protein>
    <recommendedName>
        <fullName evidence="3 8">Dihydrofolate reductase</fullName>
        <ecNumber evidence="3 8">1.5.1.3</ecNumber>
    </recommendedName>
</protein>
<dbReference type="PROSITE" id="PS51330">
    <property type="entry name" value="DHFR_2"/>
    <property type="match status" value="1"/>
</dbReference>
<dbReference type="Pfam" id="PF00186">
    <property type="entry name" value="DHFR_1"/>
    <property type="match status" value="1"/>
</dbReference>
<dbReference type="GO" id="GO:0006730">
    <property type="term" value="P:one-carbon metabolic process"/>
    <property type="evidence" value="ECO:0007669"/>
    <property type="project" value="UniProtKB-KW"/>
</dbReference>
<comment type="caution">
    <text evidence="10">The sequence shown here is derived from an EMBL/GenBank/DDBJ whole genome shotgun (WGS) entry which is preliminary data.</text>
</comment>
<comment type="pathway">
    <text evidence="1 8">Cofactor biosynthesis; tetrahydrofolate biosynthesis; 5,6,7,8-tetrahydrofolate from 7,8-dihydrofolate: step 1/1.</text>
</comment>
<keyword evidence="5 8" id="KW-0521">NADP</keyword>
<sequence>MTKVSIIAGVAENMVIGRENNLLWNIPEDMKRFREITSGHPVIMGRKTFESLPLPFRPLPNRTNIVVTREPSYKVPEGVIVVNSVEDALKIAKGKDKEEIFVIGGGQIYAQTISLADKLYLTIVKGEFEGDTFFPDYKKDFKRVVFEKDGEHELYKYKFLELER</sequence>
<evidence type="ECO:0000256" key="1">
    <source>
        <dbReference type="ARBA" id="ARBA00004903"/>
    </source>
</evidence>
<evidence type="ECO:0000256" key="8">
    <source>
        <dbReference type="PIRNR" id="PIRNR000194"/>
    </source>
</evidence>
<dbReference type="PANTHER" id="PTHR48069">
    <property type="entry name" value="DIHYDROFOLATE REDUCTASE"/>
    <property type="match status" value="1"/>
</dbReference>
<dbReference type="InterPro" id="IPR012259">
    <property type="entry name" value="DHFR"/>
</dbReference>
<dbReference type="CDD" id="cd00209">
    <property type="entry name" value="DHFR"/>
    <property type="match status" value="1"/>
</dbReference>
<evidence type="ECO:0000256" key="6">
    <source>
        <dbReference type="ARBA" id="ARBA00023002"/>
    </source>
</evidence>